<keyword evidence="9 14" id="KW-0560">Oxidoreductase</keyword>
<comment type="cofactor">
    <cofactor evidence="1 13">
        <name>heme</name>
        <dbReference type="ChEBI" id="CHEBI:30413"/>
    </cofactor>
</comment>
<comment type="subcellular location">
    <subcellularLocation>
        <location evidence="3">Endoplasmic reticulum membrane</location>
        <topology evidence="3">Peripheral membrane protein</topology>
    </subcellularLocation>
    <subcellularLocation>
        <location evidence="2">Microsome membrane</location>
        <topology evidence="2">Peripheral membrane protein</topology>
    </subcellularLocation>
</comment>
<reference evidence="18" key="2">
    <citation type="submission" date="2025-04" db="UniProtKB">
        <authorList>
            <consortium name="RefSeq"/>
        </authorList>
    </citation>
    <scope>IDENTIFICATION</scope>
    <source>
        <strain evidence="18">DH4</strain>
        <tissue evidence="18">Whole body</tissue>
    </source>
</reference>
<evidence type="ECO:0000256" key="7">
    <source>
        <dbReference type="ARBA" id="ARBA00022824"/>
    </source>
</evidence>
<dbReference type="PRINTS" id="PR00385">
    <property type="entry name" value="P450"/>
</dbReference>
<dbReference type="InterPro" id="IPR036396">
    <property type="entry name" value="Cyt_P450_sf"/>
</dbReference>
<keyword evidence="6 13" id="KW-0479">Metal-binding</keyword>
<proteinExistence type="inferred from homology"/>
<evidence type="ECO:0000256" key="15">
    <source>
        <dbReference type="SAM" id="Phobius"/>
    </source>
</evidence>
<evidence type="ECO:0000256" key="12">
    <source>
        <dbReference type="ARBA" id="ARBA00023136"/>
    </source>
</evidence>
<comment type="similarity">
    <text evidence="4 14">Belongs to the cytochrome P450 family.</text>
</comment>
<dbReference type="InterPro" id="IPR001128">
    <property type="entry name" value="Cyt_P450"/>
</dbReference>
<dbReference type="KEGG" id="ame:551197"/>
<evidence type="ECO:0000256" key="4">
    <source>
        <dbReference type="ARBA" id="ARBA00010617"/>
    </source>
</evidence>
<keyword evidence="5 13" id="KW-0349">Heme</keyword>
<dbReference type="PANTHER" id="PTHR24292">
    <property type="entry name" value="CYTOCHROME P450"/>
    <property type="match status" value="1"/>
</dbReference>
<dbReference type="PROSITE" id="PS00086">
    <property type="entry name" value="CYTOCHROME_P450"/>
    <property type="match status" value="1"/>
</dbReference>
<dbReference type="InterPro" id="IPR002401">
    <property type="entry name" value="Cyt_P450_E_grp-I"/>
</dbReference>
<gene>
    <name evidence="16" type="primary">551197</name>
    <name evidence="18" type="synonym">LOC551197</name>
</gene>
<dbReference type="SUPFAM" id="SSF48264">
    <property type="entry name" value="Cytochrome P450"/>
    <property type="match status" value="1"/>
</dbReference>
<evidence type="ECO:0000256" key="2">
    <source>
        <dbReference type="ARBA" id="ARBA00004174"/>
    </source>
</evidence>
<evidence type="ECO:0000256" key="1">
    <source>
        <dbReference type="ARBA" id="ARBA00001971"/>
    </source>
</evidence>
<feature type="transmembrane region" description="Helical" evidence="15">
    <location>
        <begin position="7"/>
        <end position="24"/>
    </location>
</feature>
<dbReference type="FunFam" id="1.10.630.10:FF:000042">
    <property type="entry name" value="Cytochrome P450"/>
    <property type="match status" value="1"/>
</dbReference>
<keyword evidence="11 14" id="KW-0503">Monooxygenase</keyword>
<keyword evidence="15" id="KW-0812">Transmembrane</keyword>
<dbReference type="GO" id="GO:0016705">
    <property type="term" value="F:oxidoreductase activity, acting on paired donors, with incorporation or reduction of molecular oxygen"/>
    <property type="evidence" value="ECO:0007669"/>
    <property type="project" value="InterPro"/>
</dbReference>
<evidence type="ECO:0000256" key="13">
    <source>
        <dbReference type="PIRSR" id="PIRSR602401-1"/>
    </source>
</evidence>
<evidence type="ECO:0000256" key="9">
    <source>
        <dbReference type="ARBA" id="ARBA00023002"/>
    </source>
</evidence>
<dbReference type="Proteomes" id="UP000005203">
    <property type="component" value="Linkage group LG14"/>
</dbReference>
<dbReference type="GeneID" id="551197"/>
<dbReference type="AlphaFoldDB" id="A0A7M7R7L8"/>
<dbReference type="RefSeq" id="XP_623595.1">
    <property type="nucleotide sequence ID" value="XM_623592.5"/>
</dbReference>
<dbReference type="OMA" id="GRQEINE"/>
<evidence type="ECO:0000256" key="3">
    <source>
        <dbReference type="ARBA" id="ARBA00004406"/>
    </source>
</evidence>
<keyword evidence="15" id="KW-1133">Transmembrane helix</keyword>
<dbReference type="InterPro" id="IPR017972">
    <property type="entry name" value="Cyt_P450_CS"/>
</dbReference>
<organism evidence="16">
    <name type="scientific">Apis mellifera</name>
    <name type="common">Honeybee</name>
    <dbReference type="NCBI Taxonomy" id="7460"/>
    <lineage>
        <taxon>Eukaryota</taxon>
        <taxon>Metazoa</taxon>
        <taxon>Ecdysozoa</taxon>
        <taxon>Arthropoda</taxon>
        <taxon>Hexapoda</taxon>
        <taxon>Insecta</taxon>
        <taxon>Pterygota</taxon>
        <taxon>Neoptera</taxon>
        <taxon>Endopterygota</taxon>
        <taxon>Hymenoptera</taxon>
        <taxon>Apocrita</taxon>
        <taxon>Aculeata</taxon>
        <taxon>Apoidea</taxon>
        <taxon>Anthophila</taxon>
        <taxon>Apidae</taxon>
        <taxon>Apis</taxon>
    </lineage>
</organism>
<dbReference type="PANTHER" id="PTHR24292:SF54">
    <property type="entry name" value="CYP9F3-RELATED"/>
    <property type="match status" value="1"/>
</dbReference>
<dbReference type="EnsemblMetazoa" id="XM_623592">
    <property type="protein sequence ID" value="XP_623595"/>
    <property type="gene ID" value="LOC551197"/>
</dbReference>
<dbReference type="GO" id="GO:0004497">
    <property type="term" value="F:monooxygenase activity"/>
    <property type="evidence" value="ECO:0007669"/>
    <property type="project" value="UniProtKB-KW"/>
</dbReference>
<dbReference type="Gene3D" id="1.10.630.10">
    <property type="entry name" value="Cytochrome P450"/>
    <property type="match status" value="1"/>
</dbReference>
<reference evidence="16" key="1">
    <citation type="submission" date="2021-01" db="UniProtKB">
        <authorList>
            <consortium name="EnsemblMetazoa"/>
        </authorList>
    </citation>
    <scope>IDENTIFICATION</scope>
    <source>
        <strain evidence="16">DH4</strain>
    </source>
</reference>
<keyword evidence="17" id="KW-1185">Reference proteome</keyword>
<dbReference type="GO" id="GO:0020037">
    <property type="term" value="F:heme binding"/>
    <property type="evidence" value="ECO:0007669"/>
    <property type="project" value="InterPro"/>
</dbReference>
<evidence type="ECO:0000256" key="14">
    <source>
        <dbReference type="RuleBase" id="RU000461"/>
    </source>
</evidence>
<accession>A0A7M7R7L8</accession>
<dbReference type="Pfam" id="PF00067">
    <property type="entry name" value="p450"/>
    <property type="match status" value="1"/>
</dbReference>
<dbReference type="PRINTS" id="PR00463">
    <property type="entry name" value="EP450I"/>
</dbReference>
<dbReference type="CDD" id="cd11056">
    <property type="entry name" value="CYP6-like"/>
    <property type="match status" value="1"/>
</dbReference>
<evidence type="ECO:0000313" key="16">
    <source>
        <dbReference type="EnsemblMetazoa" id="XP_623595"/>
    </source>
</evidence>
<keyword evidence="12 15" id="KW-0472">Membrane</keyword>
<feature type="binding site" description="axial binding residue" evidence="13">
    <location>
        <position position="444"/>
    </location>
    <ligand>
        <name>heme</name>
        <dbReference type="ChEBI" id="CHEBI:30413"/>
    </ligand>
    <ligandPart>
        <name>Fe</name>
        <dbReference type="ChEBI" id="CHEBI:18248"/>
    </ligandPart>
</feature>
<evidence type="ECO:0000313" key="17">
    <source>
        <dbReference type="Proteomes" id="UP000005203"/>
    </source>
</evidence>
<evidence type="ECO:0000256" key="6">
    <source>
        <dbReference type="ARBA" id="ARBA00022723"/>
    </source>
</evidence>
<evidence type="ECO:0000256" key="5">
    <source>
        <dbReference type="ARBA" id="ARBA00022617"/>
    </source>
</evidence>
<dbReference type="InterPro" id="IPR050476">
    <property type="entry name" value="Insect_CytP450_Detox"/>
</dbReference>
<protein>
    <submittedName>
        <fullName evidence="18">Probable cytochrome P450 6a13</fullName>
    </submittedName>
</protein>
<dbReference type="GO" id="GO:0005506">
    <property type="term" value="F:iron ion binding"/>
    <property type="evidence" value="ECO:0007669"/>
    <property type="project" value="InterPro"/>
</dbReference>
<dbReference type="OrthoDB" id="2789670at2759"/>
<keyword evidence="10 13" id="KW-0408">Iron</keyword>
<evidence type="ECO:0000256" key="11">
    <source>
        <dbReference type="ARBA" id="ARBA00023033"/>
    </source>
</evidence>
<dbReference type="GO" id="GO:0005789">
    <property type="term" value="C:endoplasmic reticulum membrane"/>
    <property type="evidence" value="ECO:0007669"/>
    <property type="project" value="UniProtKB-SubCell"/>
</dbReference>
<evidence type="ECO:0000256" key="10">
    <source>
        <dbReference type="ARBA" id="ARBA00023004"/>
    </source>
</evidence>
<sequence length="501" mass="58652">MNISLEILCGIIVALIVFYYYLIINNNFWKNRKISGPKPVIGFGNMLSIILGKESTSQFLTRIYNEYKNEPMIGIFSKNNPALVIKNPDLIKTVLIKDFHKFANRGLFPVNSREPLSQNLFGLEVERWRPLRIHFSPIFTTNKLKGLCSLILECSEQLEKYMDILIRKGEPLDIREIAARFTTDVIGSCAFGIEMNSLSENESEFRRLGKGVFNTTFRRIVKTRIRNLMPWLYNFFLRILPWDEITKKIVKLTTETIEYRNKNNIVRSDFINVLLNLKKHPEKIAEIELTNDLLSAQTFVFFGAGFETSSTTISNALYELALNHDIQYKLREEIKEFEKKNDGKWTYESIKEMQYLNKIFQETLRKYPVVPFLNRELISDYTFENSKITIPKGLKIWIPVYGIHHDPDIYPNPEKFDPERFSEDKIKERHSMHYLPFGHGPRNCIGSRFGTYQTKIGLVKIIRKYKVEICDKTLIPYKFNSFANFLMPSTGLYLMITDVEN</sequence>
<evidence type="ECO:0000256" key="8">
    <source>
        <dbReference type="ARBA" id="ARBA00022848"/>
    </source>
</evidence>
<name>A0A7M7R7L8_APIME</name>
<keyword evidence="7" id="KW-0256">Endoplasmic reticulum</keyword>
<keyword evidence="8" id="KW-0492">Microsome</keyword>
<accession>A0A8B9B0T7</accession>
<evidence type="ECO:0000313" key="18">
    <source>
        <dbReference type="RefSeq" id="XP_623595.1"/>
    </source>
</evidence>